<evidence type="ECO:0000313" key="2">
    <source>
        <dbReference type="Proteomes" id="UP000236753"/>
    </source>
</evidence>
<dbReference type="EMBL" id="FNUX01000009">
    <property type="protein sequence ID" value="SEF77927.1"/>
    <property type="molecule type" value="Genomic_DNA"/>
</dbReference>
<proteinExistence type="predicted"/>
<protein>
    <submittedName>
        <fullName evidence="1">Uncharacterized protein</fullName>
    </submittedName>
</protein>
<accession>A0A1H5UUP3</accession>
<dbReference type="AlphaFoldDB" id="A0A1H5UUP3"/>
<organism evidence="1 2">
    <name type="scientific">Nitrosomonas ureae</name>
    <dbReference type="NCBI Taxonomy" id="44577"/>
    <lineage>
        <taxon>Bacteria</taxon>
        <taxon>Pseudomonadati</taxon>
        <taxon>Pseudomonadota</taxon>
        <taxon>Betaproteobacteria</taxon>
        <taxon>Nitrosomonadales</taxon>
        <taxon>Nitrosomonadaceae</taxon>
        <taxon>Nitrosomonas</taxon>
    </lineage>
</organism>
<name>A0A1H5UUP3_9PROT</name>
<sequence length="57" mass="6553">MVATIINLSSLDGNNGFRLNPIAPMTQFRILFLGVWSKQWRYSKTSHLIGVVFRELD</sequence>
<dbReference type="RefSeq" id="WP_181023773.1">
    <property type="nucleotide sequence ID" value="NZ_FNUX01000009.1"/>
</dbReference>
<reference evidence="1 2" key="1">
    <citation type="submission" date="2016-10" db="EMBL/GenBank/DDBJ databases">
        <authorList>
            <person name="de Groot N.N."/>
        </authorList>
    </citation>
    <scope>NUCLEOTIDE SEQUENCE [LARGE SCALE GENOMIC DNA]</scope>
    <source>
        <strain evidence="1 2">Nm13</strain>
    </source>
</reference>
<dbReference type="Proteomes" id="UP000236753">
    <property type="component" value="Unassembled WGS sequence"/>
</dbReference>
<gene>
    <name evidence="1" type="ORF">SAMN05216334_10926</name>
</gene>
<evidence type="ECO:0000313" key="1">
    <source>
        <dbReference type="EMBL" id="SEF77927.1"/>
    </source>
</evidence>